<sequence length="252" mass="27809">MTKDGSVSLQDLCTKVQTLLPEQFKKEAWYLIVASVLVGCGKPSELGPLYTNLVENADDVEEKRIKDRLSDVLMKEWTLVGIPPVIYGVTALGKAETARNEKRGITIEPPSEGGLLEFPDHRKNIDMNGLIPERGTKFLQQLYLQNLAPICSSWGSLANDFMWMERAVIYGLFLSDHQVLSAVEAELVILSSIMTQGLSAPTIWHLRGLRRLGVSAADTESVQQAIEAVATWSGRSVEGWARVTDVPDQIDG</sequence>
<protein>
    <recommendedName>
        <fullName evidence="3">Carboxymuconolactone decarboxylase-like domain-containing protein</fullName>
    </recommendedName>
</protein>
<dbReference type="OrthoDB" id="5537330at2759"/>
<name>A0A0U1M6Z9_TALIS</name>
<dbReference type="EMBL" id="CVMT01000009">
    <property type="protein sequence ID" value="CRG91413.1"/>
    <property type="molecule type" value="Genomic_DNA"/>
</dbReference>
<keyword evidence="2" id="KW-1185">Reference proteome</keyword>
<dbReference type="PANTHER" id="PTHR28180">
    <property type="entry name" value="CONSERVED MITOCHONDRIAL PROTEIN-RELATED"/>
    <property type="match status" value="1"/>
</dbReference>
<reference evidence="1 2" key="1">
    <citation type="submission" date="2015-04" db="EMBL/GenBank/DDBJ databases">
        <authorList>
            <person name="Syromyatnikov M.Y."/>
            <person name="Popov V.N."/>
        </authorList>
    </citation>
    <scope>NUCLEOTIDE SEQUENCE [LARGE SCALE GENOMIC DNA]</scope>
    <source>
        <strain evidence="1">WF-38-12</strain>
    </source>
</reference>
<dbReference type="InterPro" id="IPR052999">
    <property type="entry name" value="PTS1_Protein"/>
</dbReference>
<dbReference type="OMA" id="ANHARGM"/>
<dbReference type="SUPFAM" id="SSF69118">
    <property type="entry name" value="AhpD-like"/>
    <property type="match status" value="1"/>
</dbReference>
<dbReference type="AlphaFoldDB" id="A0A0U1M6Z9"/>
<evidence type="ECO:0008006" key="3">
    <source>
        <dbReference type="Google" id="ProtNLM"/>
    </source>
</evidence>
<evidence type="ECO:0000313" key="2">
    <source>
        <dbReference type="Proteomes" id="UP000054383"/>
    </source>
</evidence>
<dbReference type="Gene3D" id="1.20.1290.10">
    <property type="entry name" value="AhpD-like"/>
    <property type="match status" value="1"/>
</dbReference>
<dbReference type="InterPro" id="IPR029032">
    <property type="entry name" value="AhpD-like"/>
</dbReference>
<accession>A0A0U1M6Z9</accession>
<organism evidence="1 2">
    <name type="scientific">Talaromyces islandicus</name>
    <name type="common">Penicillium islandicum</name>
    <dbReference type="NCBI Taxonomy" id="28573"/>
    <lineage>
        <taxon>Eukaryota</taxon>
        <taxon>Fungi</taxon>
        <taxon>Dikarya</taxon>
        <taxon>Ascomycota</taxon>
        <taxon>Pezizomycotina</taxon>
        <taxon>Eurotiomycetes</taxon>
        <taxon>Eurotiomycetidae</taxon>
        <taxon>Eurotiales</taxon>
        <taxon>Trichocomaceae</taxon>
        <taxon>Talaromyces</taxon>
        <taxon>Talaromyces sect. Islandici</taxon>
    </lineage>
</organism>
<dbReference type="Proteomes" id="UP000054383">
    <property type="component" value="Unassembled WGS sequence"/>
</dbReference>
<proteinExistence type="predicted"/>
<dbReference type="STRING" id="28573.A0A0U1M6Z9"/>
<gene>
    <name evidence="1" type="ORF">PISL3812_08461</name>
</gene>
<dbReference type="PANTHER" id="PTHR28180:SF5">
    <property type="entry name" value="DNA POLYMERASE ALPHA SUBUNIT B"/>
    <property type="match status" value="1"/>
</dbReference>
<evidence type="ECO:0000313" key="1">
    <source>
        <dbReference type="EMBL" id="CRG91413.1"/>
    </source>
</evidence>